<keyword evidence="2" id="KW-1003">Cell membrane</keyword>
<feature type="transmembrane region" description="Helical" evidence="6">
    <location>
        <begin position="12"/>
        <end position="32"/>
    </location>
</feature>
<evidence type="ECO:0000256" key="2">
    <source>
        <dbReference type="ARBA" id="ARBA00022475"/>
    </source>
</evidence>
<dbReference type="InterPro" id="IPR016174">
    <property type="entry name" value="Di-haem_cyt_TM"/>
</dbReference>
<dbReference type="PANTHER" id="PTHR30485:SF2">
    <property type="entry name" value="BLL0597 PROTEIN"/>
    <property type="match status" value="1"/>
</dbReference>
<proteinExistence type="predicted"/>
<dbReference type="InterPro" id="IPR011577">
    <property type="entry name" value="Cyt_b561_bac/Ni-Hgenase"/>
</dbReference>
<keyword evidence="4 6" id="KW-1133">Transmembrane helix</keyword>
<evidence type="ECO:0000313" key="9">
    <source>
        <dbReference type="Proteomes" id="UP000253370"/>
    </source>
</evidence>
<dbReference type="InterPro" id="IPR051542">
    <property type="entry name" value="Hydrogenase_cytochrome"/>
</dbReference>
<feature type="transmembrane region" description="Helical" evidence="6">
    <location>
        <begin position="172"/>
        <end position="193"/>
    </location>
</feature>
<keyword evidence="9" id="KW-1185">Reference proteome</keyword>
<protein>
    <submittedName>
        <fullName evidence="8">Cytochrome B</fullName>
    </submittedName>
</protein>
<feature type="transmembrane region" description="Helical" evidence="6">
    <location>
        <begin position="44"/>
        <end position="62"/>
    </location>
</feature>
<evidence type="ECO:0000313" key="8">
    <source>
        <dbReference type="EMBL" id="RBI83786.1"/>
    </source>
</evidence>
<dbReference type="RefSeq" id="WP_113290126.1">
    <property type="nucleotide sequence ID" value="NZ_QNTQ01000014.1"/>
</dbReference>
<evidence type="ECO:0000256" key="1">
    <source>
        <dbReference type="ARBA" id="ARBA00004651"/>
    </source>
</evidence>
<dbReference type="GO" id="GO:0022904">
    <property type="term" value="P:respiratory electron transport chain"/>
    <property type="evidence" value="ECO:0007669"/>
    <property type="project" value="InterPro"/>
</dbReference>
<keyword evidence="5 6" id="KW-0472">Membrane</keyword>
<dbReference type="GO" id="GO:0020037">
    <property type="term" value="F:heme binding"/>
    <property type="evidence" value="ECO:0007669"/>
    <property type="project" value="TreeGrafter"/>
</dbReference>
<dbReference type="Proteomes" id="UP000253370">
    <property type="component" value="Unassembled WGS sequence"/>
</dbReference>
<evidence type="ECO:0000256" key="4">
    <source>
        <dbReference type="ARBA" id="ARBA00022989"/>
    </source>
</evidence>
<reference evidence="8 9" key="1">
    <citation type="submission" date="2018-07" db="EMBL/GenBank/DDBJ databases">
        <title>Rhodosalinus sp. strain E84T genomic sequence and assembly.</title>
        <authorList>
            <person name="Liu Z.-W."/>
            <person name="Lu D.-C."/>
        </authorList>
    </citation>
    <scope>NUCLEOTIDE SEQUENCE [LARGE SCALE GENOMIC DNA]</scope>
    <source>
        <strain evidence="8 9">E84</strain>
    </source>
</reference>
<accession>A0A365U623</accession>
<dbReference type="GO" id="GO:0005886">
    <property type="term" value="C:plasma membrane"/>
    <property type="evidence" value="ECO:0007669"/>
    <property type="project" value="UniProtKB-SubCell"/>
</dbReference>
<gene>
    <name evidence="8" type="ORF">DRV85_14120</name>
</gene>
<feature type="domain" description="Cytochrome b561 bacterial/Ni-hydrogenase" evidence="7">
    <location>
        <begin position="12"/>
        <end position="206"/>
    </location>
</feature>
<dbReference type="PANTHER" id="PTHR30485">
    <property type="entry name" value="NI/FE-HYDROGENASE 1 B-TYPE CYTOCHROME SUBUNIT"/>
    <property type="match status" value="1"/>
</dbReference>
<dbReference type="EMBL" id="QNTQ01000014">
    <property type="protein sequence ID" value="RBI83786.1"/>
    <property type="molecule type" value="Genomic_DNA"/>
</dbReference>
<feature type="transmembrane region" description="Helical" evidence="6">
    <location>
        <begin position="103"/>
        <end position="125"/>
    </location>
</feature>
<evidence type="ECO:0000256" key="5">
    <source>
        <dbReference type="ARBA" id="ARBA00023136"/>
    </source>
</evidence>
<dbReference type="GO" id="GO:0009055">
    <property type="term" value="F:electron transfer activity"/>
    <property type="evidence" value="ECO:0007669"/>
    <property type="project" value="InterPro"/>
</dbReference>
<dbReference type="Gene3D" id="1.20.950.20">
    <property type="entry name" value="Transmembrane di-heme cytochromes, Chain C"/>
    <property type="match status" value="1"/>
</dbReference>
<organism evidence="8 9">
    <name type="scientific">Rhodosalinus halophilus</name>
    <dbReference type="NCBI Taxonomy" id="2259333"/>
    <lineage>
        <taxon>Bacteria</taxon>
        <taxon>Pseudomonadati</taxon>
        <taxon>Pseudomonadota</taxon>
        <taxon>Alphaproteobacteria</taxon>
        <taxon>Rhodobacterales</taxon>
        <taxon>Paracoccaceae</taxon>
        <taxon>Rhodosalinus</taxon>
    </lineage>
</organism>
<keyword evidence="3 6" id="KW-0812">Transmembrane</keyword>
<dbReference type="SUPFAM" id="SSF81342">
    <property type="entry name" value="Transmembrane di-heme cytochromes"/>
    <property type="match status" value="1"/>
</dbReference>
<dbReference type="AlphaFoldDB" id="A0A365U623"/>
<dbReference type="Pfam" id="PF01292">
    <property type="entry name" value="Ni_hydr_CYTB"/>
    <property type="match status" value="1"/>
</dbReference>
<comment type="caution">
    <text evidence="8">The sequence shown here is derived from an EMBL/GenBank/DDBJ whole genome shotgun (WGS) entry which is preliminary data.</text>
</comment>
<comment type="subcellular location">
    <subcellularLocation>
        <location evidence="1">Cell membrane</location>
        <topology evidence="1">Multi-pass membrane protein</topology>
    </subcellularLocation>
</comment>
<evidence type="ECO:0000259" key="7">
    <source>
        <dbReference type="Pfam" id="PF01292"/>
    </source>
</evidence>
<sequence>MAEAAEQGTIRVWDPLIRIGHWVLVAGFATAYLTEGEPEWLHTWAGYAIAITVALRGLWGFVGPRRARFSDFVTGPGRVVAYLRDLLAGRAERHLGHSPAGGAMTLALLVTLAVTAVSGMGTLAAEEGRGPLAGLVVTAHPAGAASSYEREGYDEHEAHDEAGEAWEDIHEVAANLSLVLILLHVAGVGLASYAHRENLASAMVTGRKKA</sequence>
<dbReference type="OrthoDB" id="196472at2"/>
<name>A0A365U623_9RHOB</name>
<evidence type="ECO:0000256" key="6">
    <source>
        <dbReference type="SAM" id="Phobius"/>
    </source>
</evidence>
<evidence type="ECO:0000256" key="3">
    <source>
        <dbReference type="ARBA" id="ARBA00022692"/>
    </source>
</evidence>